<name>A0A0E9RHT8_ANGAN</name>
<proteinExistence type="predicted"/>
<reference evidence="1" key="2">
    <citation type="journal article" date="2015" name="Fish Shellfish Immunol.">
        <title>Early steps in the European eel (Anguilla anguilla)-Vibrio vulnificus interaction in the gills: Role of the RtxA13 toxin.</title>
        <authorList>
            <person name="Callol A."/>
            <person name="Pajuelo D."/>
            <person name="Ebbesson L."/>
            <person name="Teles M."/>
            <person name="MacKenzie S."/>
            <person name="Amaro C."/>
        </authorList>
    </citation>
    <scope>NUCLEOTIDE SEQUENCE</scope>
</reference>
<evidence type="ECO:0000313" key="1">
    <source>
        <dbReference type="EMBL" id="JAH28674.1"/>
    </source>
</evidence>
<dbReference type="AlphaFoldDB" id="A0A0E9RHT8"/>
<dbReference type="EMBL" id="GBXM01079903">
    <property type="protein sequence ID" value="JAH28674.1"/>
    <property type="molecule type" value="Transcribed_RNA"/>
</dbReference>
<reference evidence="1" key="1">
    <citation type="submission" date="2014-11" db="EMBL/GenBank/DDBJ databases">
        <authorList>
            <person name="Amaro Gonzalez C."/>
        </authorList>
    </citation>
    <scope>NUCLEOTIDE SEQUENCE</scope>
</reference>
<accession>A0A0E9RHT8</accession>
<organism evidence="1">
    <name type="scientific">Anguilla anguilla</name>
    <name type="common">European freshwater eel</name>
    <name type="synonym">Muraena anguilla</name>
    <dbReference type="NCBI Taxonomy" id="7936"/>
    <lineage>
        <taxon>Eukaryota</taxon>
        <taxon>Metazoa</taxon>
        <taxon>Chordata</taxon>
        <taxon>Craniata</taxon>
        <taxon>Vertebrata</taxon>
        <taxon>Euteleostomi</taxon>
        <taxon>Actinopterygii</taxon>
        <taxon>Neopterygii</taxon>
        <taxon>Teleostei</taxon>
        <taxon>Anguilliformes</taxon>
        <taxon>Anguillidae</taxon>
        <taxon>Anguilla</taxon>
    </lineage>
</organism>
<protein>
    <submittedName>
        <fullName evidence="1">Uncharacterized protein</fullName>
    </submittedName>
</protein>
<sequence>MIKCAVSIHIFKILFMALHTRLYFE</sequence>